<organism evidence="12 13">
    <name type="scientific">Lithohypha guttulata</name>
    <dbReference type="NCBI Taxonomy" id="1690604"/>
    <lineage>
        <taxon>Eukaryota</taxon>
        <taxon>Fungi</taxon>
        <taxon>Dikarya</taxon>
        <taxon>Ascomycota</taxon>
        <taxon>Pezizomycotina</taxon>
        <taxon>Eurotiomycetes</taxon>
        <taxon>Chaetothyriomycetidae</taxon>
        <taxon>Chaetothyriales</taxon>
        <taxon>Trichomeriaceae</taxon>
        <taxon>Lithohypha</taxon>
    </lineage>
</organism>
<dbReference type="InterPro" id="IPR029057">
    <property type="entry name" value="PRTase-like"/>
</dbReference>
<dbReference type="InterPro" id="IPR004467">
    <property type="entry name" value="Or_phspho_trans_dom"/>
</dbReference>
<accession>A0ABR0JY62</accession>
<evidence type="ECO:0000256" key="8">
    <source>
        <dbReference type="ARBA" id="ARBA00022679"/>
    </source>
</evidence>
<keyword evidence="9" id="KW-0665">Pyrimidine biosynthesis</keyword>
<dbReference type="PANTHER" id="PTHR46683:SF1">
    <property type="entry name" value="OROTATE PHOSPHORIBOSYLTRANSFERASE 1-RELATED"/>
    <property type="match status" value="1"/>
</dbReference>
<comment type="catalytic activity">
    <reaction evidence="10">
        <text>orotidine 5'-phosphate + diphosphate = orotate + 5-phospho-alpha-D-ribose 1-diphosphate</text>
        <dbReference type="Rhea" id="RHEA:10380"/>
        <dbReference type="ChEBI" id="CHEBI:30839"/>
        <dbReference type="ChEBI" id="CHEBI:33019"/>
        <dbReference type="ChEBI" id="CHEBI:57538"/>
        <dbReference type="ChEBI" id="CHEBI:58017"/>
        <dbReference type="EC" id="2.4.2.10"/>
    </reaction>
</comment>
<dbReference type="PANTHER" id="PTHR46683">
    <property type="entry name" value="OROTATE PHOSPHORIBOSYLTRANSFERASE 1-RELATED"/>
    <property type="match status" value="1"/>
</dbReference>
<comment type="similarity">
    <text evidence="3">Belongs to the purine/pyrimidine phosphoribosyltransferase family. PyrE subfamily.</text>
</comment>
<dbReference type="EMBL" id="JAVRRG010000182">
    <property type="protein sequence ID" value="KAK5079611.1"/>
    <property type="molecule type" value="Genomic_DNA"/>
</dbReference>
<gene>
    <name evidence="12" type="primary">URA5</name>
    <name evidence="12" type="ORF">LTR24_009116</name>
</gene>
<evidence type="ECO:0000256" key="3">
    <source>
        <dbReference type="ARBA" id="ARBA00006340"/>
    </source>
</evidence>
<protein>
    <recommendedName>
        <fullName evidence="6">Orotate phosphoribosyltransferase</fullName>
        <ecNumber evidence="5">2.4.2.10</ecNumber>
    </recommendedName>
</protein>
<dbReference type="NCBIfam" id="TIGR00336">
    <property type="entry name" value="pyrE"/>
    <property type="match status" value="1"/>
</dbReference>
<dbReference type="Proteomes" id="UP001345013">
    <property type="component" value="Unassembled WGS sequence"/>
</dbReference>
<dbReference type="InterPro" id="IPR000836">
    <property type="entry name" value="PRTase_dom"/>
</dbReference>
<evidence type="ECO:0000256" key="9">
    <source>
        <dbReference type="ARBA" id="ARBA00022975"/>
    </source>
</evidence>
<keyword evidence="8 12" id="KW-0808">Transferase</keyword>
<comment type="subunit">
    <text evidence="4">Homodimer.</text>
</comment>
<dbReference type="Gene3D" id="3.40.50.2020">
    <property type="match status" value="1"/>
</dbReference>
<comment type="function">
    <text evidence="1">Catalyzes the transfer of a ribosyl phosphate group from 5-phosphoribose 1-diphosphate to orotate, leading to the formation of orotidine monophosphate (OMP).</text>
</comment>
<evidence type="ECO:0000256" key="5">
    <source>
        <dbReference type="ARBA" id="ARBA00011971"/>
    </source>
</evidence>
<keyword evidence="7 12" id="KW-0328">Glycosyltransferase</keyword>
<evidence type="ECO:0000313" key="13">
    <source>
        <dbReference type="Proteomes" id="UP001345013"/>
    </source>
</evidence>
<evidence type="ECO:0000256" key="4">
    <source>
        <dbReference type="ARBA" id="ARBA00011738"/>
    </source>
</evidence>
<comment type="caution">
    <text evidence="12">The sequence shown here is derived from an EMBL/GenBank/DDBJ whole genome shotgun (WGS) entry which is preliminary data.</text>
</comment>
<evidence type="ECO:0000256" key="6">
    <source>
        <dbReference type="ARBA" id="ARBA00014769"/>
    </source>
</evidence>
<dbReference type="SUPFAM" id="SSF53271">
    <property type="entry name" value="PRTase-like"/>
    <property type="match status" value="1"/>
</dbReference>
<keyword evidence="13" id="KW-1185">Reference proteome</keyword>
<feature type="domain" description="Phosphoribosyltransferase" evidence="11">
    <location>
        <begin position="82"/>
        <end position="183"/>
    </location>
</feature>
<sequence>MASDAAKAELFPLLLKASALTFGTYTLKSGRISPYFFTSSLLHTSGLLAAVGRAYASVLTSPPFSNTSSQHSASDGNVPQYDILFGPAYKGIPISAVVTRELENAGKNFDGVSYSFNRKEAKDHGEGGTIVGAPLKDKRVVIIDDVMTAGTALREAVSIIQAQGGKVVGVVLLLTRQERVSDDEPRSAMKVAEDELGVPVSAVLNFEDIMDAVEGGKIEGAGPEQLEQMKVYREKYGSRD</sequence>
<evidence type="ECO:0000313" key="12">
    <source>
        <dbReference type="EMBL" id="KAK5079611.1"/>
    </source>
</evidence>
<evidence type="ECO:0000256" key="10">
    <source>
        <dbReference type="ARBA" id="ARBA00049126"/>
    </source>
</evidence>
<evidence type="ECO:0000256" key="1">
    <source>
        <dbReference type="ARBA" id="ARBA00003769"/>
    </source>
</evidence>
<dbReference type="GO" id="GO:0004588">
    <property type="term" value="F:orotate phosphoribosyltransferase activity"/>
    <property type="evidence" value="ECO:0007669"/>
    <property type="project" value="UniProtKB-EC"/>
</dbReference>
<dbReference type="CDD" id="cd06223">
    <property type="entry name" value="PRTases_typeI"/>
    <property type="match status" value="1"/>
</dbReference>
<evidence type="ECO:0000256" key="2">
    <source>
        <dbReference type="ARBA" id="ARBA00004889"/>
    </source>
</evidence>
<evidence type="ECO:0000256" key="7">
    <source>
        <dbReference type="ARBA" id="ARBA00022676"/>
    </source>
</evidence>
<dbReference type="InterPro" id="IPR023031">
    <property type="entry name" value="OPRT"/>
</dbReference>
<comment type="pathway">
    <text evidence="2">Pyrimidine metabolism; UMP biosynthesis via de novo pathway; UMP from orotate: step 1/2.</text>
</comment>
<evidence type="ECO:0000259" key="11">
    <source>
        <dbReference type="Pfam" id="PF00156"/>
    </source>
</evidence>
<dbReference type="HAMAP" id="MF_01208">
    <property type="entry name" value="PyrE"/>
    <property type="match status" value="1"/>
</dbReference>
<dbReference type="EC" id="2.4.2.10" evidence="5"/>
<name>A0ABR0JY62_9EURO</name>
<reference evidence="12 13" key="1">
    <citation type="submission" date="2023-08" db="EMBL/GenBank/DDBJ databases">
        <title>Black Yeasts Isolated from many extreme environments.</title>
        <authorList>
            <person name="Coleine C."/>
            <person name="Stajich J.E."/>
            <person name="Selbmann L."/>
        </authorList>
    </citation>
    <scope>NUCLEOTIDE SEQUENCE [LARGE SCALE GENOMIC DNA]</scope>
    <source>
        <strain evidence="12 13">CCFEE 5885</strain>
    </source>
</reference>
<dbReference type="Pfam" id="PF00156">
    <property type="entry name" value="Pribosyltran"/>
    <property type="match status" value="1"/>
</dbReference>
<proteinExistence type="inferred from homology"/>